<evidence type="ECO:0000313" key="2">
    <source>
        <dbReference type="Proteomes" id="UP000318538"/>
    </source>
</evidence>
<dbReference type="KEGG" id="rlc:K227x_62100"/>
<name>A0A517NKW8_9BACT</name>
<accession>A0A517NKW8</accession>
<keyword evidence="2" id="KW-1185">Reference proteome</keyword>
<dbReference type="Proteomes" id="UP000318538">
    <property type="component" value="Chromosome"/>
</dbReference>
<dbReference type="AlphaFoldDB" id="A0A517NKW8"/>
<organism evidence="1 2">
    <name type="scientific">Rubripirellula lacrimiformis</name>
    <dbReference type="NCBI Taxonomy" id="1930273"/>
    <lineage>
        <taxon>Bacteria</taxon>
        <taxon>Pseudomonadati</taxon>
        <taxon>Planctomycetota</taxon>
        <taxon>Planctomycetia</taxon>
        <taxon>Pirellulales</taxon>
        <taxon>Pirellulaceae</taxon>
        <taxon>Rubripirellula</taxon>
    </lineage>
</organism>
<evidence type="ECO:0000313" key="1">
    <source>
        <dbReference type="EMBL" id="QDT07782.1"/>
    </source>
</evidence>
<reference evidence="1 2" key="1">
    <citation type="submission" date="2019-02" db="EMBL/GenBank/DDBJ databases">
        <title>Deep-cultivation of Planctomycetes and their phenomic and genomic characterization uncovers novel biology.</title>
        <authorList>
            <person name="Wiegand S."/>
            <person name="Jogler M."/>
            <person name="Boedeker C."/>
            <person name="Pinto D."/>
            <person name="Vollmers J."/>
            <person name="Rivas-Marin E."/>
            <person name="Kohn T."/>
            <person name="Peeters S.H."/>
            <person name="Heuer A."/>
            <person name="Rast P."/>
            <person name="Oberbeckmann S."/>
            <person name="Bunk B."/>
            <person name="Jeske O."/>
            <person name="Meyerdierks A."/>
            <person name="Storesund J.E."/>
            <person name="Kallscheuer N."/>
            <person name="Luecker S."/>
            <person name="Lage O.M."/>
            <person name="Pohl T."/>
            <person name="Merkel B.J."/>
            <person name="Hornburger P."/>
            <person name="Mueller R.-W."/>
            <person name="Bruemmer F."/>
            <person name="Labrenz M."/>
            <person name="Spormann A.M."/>
            <person name="Op den Camp H."/>
            <person name="Overmann J."/>
            <person name="Amann R."/>
            <person name="Jetten M.S.M."/>
            <person name="Mascher T."/>
            <person name="Medema M.H."/>
            <person name="Devos D.P."/>
            <person name="Kaster A.-K."/>
            <person name="Ovreas L."/>
            <person name="Rohde M."/>
            <person name="Galperin M.Y."/>
            <person name="Jogler C."/>
        </authorList>
    </citation>
    <scope>NUCLEOTIDE SEQUENCE [LARGE SCALE GENOMIC DNA]</scope>
    <source>
        <strain evidence="1 2">K22_7</strain>
    </source>
</reference>
<protein>
    <submittedName>
        <fullName evidence="1">Uncharacterized protein</fullName>
    </submittedName>
</protein>
<gene>
    <name evidence="1" type="ORF">K227x_62100</name>
</gene>
<dbReference type="EMBL" id="CP036525">
    <property type="protein sequence ID" value="QDT07782.1"/>
    <property type="molecule type" value="Genomic_DNA"/>
</dbReference>
<sequence>MTTHIAGVTRVDEIQAGDVPSLFSARAARARWRFAS</sequence>
<proteinExistence type="predicted"/>